<name>A0A4Z1NQE5_9PEZI</name>
<proteinExistence type="predicted"/>
<dbReference type="EMBL" id="SNSC02000021">
    <property type="protein sequence ID" value="TID15225.1"/>
    <property type="molecule type" value="Genomic_DNA"/>
</dbReference>
<dbReference type="SUPFAM" id="SSF57997">
    <property type="entry name" value="Tropomyosin"/>
    <property type="match status" value="1"/>
</dbReference>
<evidence type="ECO:0000313" key="2">
    <source>
        <dbReference type="EMBL" id="TID15225.1"/>
    </source>
</evidence>
<protein>
    <submittedName>
        <fullName evidence="2">DUF2837 family protein</fullName>
    </submittedName>
</protein>
<gene>
    <name evidence="2" type="ORF">E6O75_ATG08478</name>
</gene>
<reference evidence="2 3" key="1">
    <citation type="submission" date="2019-04" db="EMBL/GenBank/DDBJ databases">
        <title>High contiguity whole genome sequence and gene annotation resource for two Venturia nashicola isolates.</title>
        <authorList>
            <person name="Prokchorchik M."/>
            <person name="Won K."/>
            <person name="Lee Y."/>
            <person name="Choi E.D."/>
            <person name="Segonzac C."/>
            <person name="Sohn K.H."/>
        </authorList>
    </citation>
    <scope>NUCLEOTIDE SEQUENCE [LARGE SCALE GENOMIC DNA]</scope>
    <source>
        <strain evidence="2 3">PRI2</strain>
    </source>
</reference>
<accession>A0A4Z1NQE5</accession>
<keyword evidence="3" id="KW-1185">Reference proteome</keyword>
<evidence type="ECO:0000313" key="3">
    <source>
        <dbReference type="Proteomes" id="UP000298493"/>
    </source>
</evidence>
<dbReference type="AlphaFoldDB" id="A0A4Z1NQE5"/>
<feature type="region of interest" description="Disordered" evidence="1">
    <location>
        <begin position="118"/>
        <end position="156"/>
    </location>
</feature>
<sequence length="156" mass="17844">MRCVDVEVDGCGCGCGWNTEHRIQNTEYRTQNTEHRIQNTEYRTQNTEYRIQNTEHRWKEQTTPSHLPAKKVQVQPVLCSVHSSTEQSMLCKQELHVAFSRINQASTMAPVLAAWGERPRNSGRLPRSALSQSRFKNQDTGHFTSRAETVTPAESD</sequence>
<evidence type="ECO:0000256" key="1">
    <source>
        <dbReference type="SAM" id="MobiDB-lite"/>
    </source>
</evidence>
<comment type="caution">
    <text evidence="2">The sequence shown here is derived from an EMBL/GenBank/DDBJ whole genome shotgun (WGS) entry which is preliminary data.</text>
</comment>
<feature type="compositionally biased region" description="Polar residues" evidence="1">
    <location>
        <begin position="129"/>
        <end position="156"/>
    </location>
</feature>
<dbReference type="Proteomes" id="UP000298493">
    <property type="component" value="Unassembled WGS sequence"/>
</dbReference>
<organism evidence="2 3">
    <name type="scientific">Venturia nashicola</name>
    <dbReference type="NCBI Taxonomy" id="86259"/>
    <lineage>
        <taxon>Eukaryota</taxon>
        <taxon>Fungi</taxon>
        <taxon>Dikarya</taxon>
        <taxon>Ascomycota</taxon>
        <taxon>Pezizomycotina</taxon>
        <taxon>Dothideomycetes</taxon>
        <taxon>Pleosporomycetidae</taxon>
        <taxon>Venturiales</taxon>
        <taxon>Venturiaceae</taxon>
        <taxon>Venturia</taxon>
    </lineage>
</organism>